<reference evidence="8" key="1">
    <citation type="submission" date="2009-09" db="EMBL/GenBank/DDBJ databases">
        <authorList>
            <consortium name="The Broad Institute Genome Sequencing Platform"/>
            <person name="Ward D."/>
            <person name="Feldgarden M."/>
            <person name="Earl A."/>
            <person name="Young S.K."/>
            <person name="Zeng Q."/>
            <person name="Koehrsen M."/>
            <person name="Alvarado L."/>
            <person name="Berlin A."/>
            <person name="Bochicchio J."/>
            <person name="Borenstein D."/>
            <person name="Chapman S.B."/>
            <person name="Chen Z."/>
            <person name="Engels R."/>
            <person name="Freedman E."/>
            <person name="Gellesch M."/>
            <person name="Goldberg J."/>
            <person name="Griggs A."/>
            <person name="Gujja S."/>
            <person name="Heilman E."/>
            <person name="Heiman D."/>
            <person name="Hepburn T."/>
            <person name="Howarth C."/>
            <person name="Jen D."/>
            <person name="Larson L."/>
            <person name="Lewis B."/>
            <person name="Mehta T."/>
            <person name="Park D."/>
            <person name="Pearson M."/>
            <person name="Roberts A."/>
            <person name="Saif S."/>
            <person name="Shea T."/>
            <person name="Shenoy N."/>
            <person name="Sisk P."/>
            <person name="Stolte C."/>
            <person name="Sykes S."/>
            <person name="Thomson T."/>
            <person name="Walk T."/>
            <person name="White J."/>
            <person name="Yandava C."/>
            <person name="Sibley C.D."/>
            <person name="Field T.R."/>
            <person name="Grinwis M."/>
            <person name="Eshaghurshan C.S."/>
            <person name="Surette M.G."/>
            <person name="Haas B."/>
            <person name="Nusbaum C."/>
            <person name="Birren B."/>
        </authorList>
    </citation>
    <scope>NUCLEOTIDE SEQUENCE [LARGE SCALE GENOMIC DNA]</scope>
    <source>
        <strain evidence="8">ATCC 700633</strain>
    </source>
</reference>
<dbReference type="GO" id="GO:0019284">
    <property type="term" value="P:L-methionine salvage from S-adenosylmethionine"/>
    <property type="evidence" value="ECO:0007669"/>
    <property type="project" value="TreeGrafter"/>
</dbReference>
<dbReference type="Proteomes" id="UP000002939">
    <property type="component" value="Unassembled WGS sequence"/>
</dbReference>
<dbReference type="RefSeq" id="WP_006702810.1">
    <property type="nucleotide sequence ID" value="NZ_KI391971.1"/>
</dbReference>
<dbReference type="NCBIfam" id="NF004079">
    <property type="entry name" value="PRK05584.1"/>
    <property type="match status" value="1"/>
</dbReference>
<dbReference type="AlphaFoldDB" id="D0BKQ1"/>
<dbReference type="EMBL" id="ACRF02000013">
    <property type="protein sequence ID" value="EEW93654.1"/>
    <property type="molecule type" value="Genomic_DNA"/>
</dbReference>
<feature type="domain" description="Nucleoside phosphorylase" evidence="7">
    <location>
        <begin position="2"/>
        <end position="227"/>
    </location>
</feature>
<dbReference type="PANTHER" id="PTHR46832:SF1">
    <property type="entry name" value="5'-METHYLTHIOADENOSINE_S-ADENOSYLHOMOCYSTEINE NUCLEOSIDASE"/>
    <property type="match status" value="1"/>
</dbReference>
<keyword evidence="9" id="KW-1185">Reference proteome</keyword>
<evidence type="ECO:0000256" key="5">
    <source>
        <dbReference type="ARBA" id="ARBA00023167"/>
    </source>
</evidence>
<dbReference type="GO" id="GO:0019509">
    <property type="term" value="P:L-methionine salvage from methylthioadenosine"/>
    <property type="evidence" value="ECO:0007669"/>
    <property type="project" value="UniProtKB-UniPathway"/>
</dbReference>
<evidence type="ECO:0000256" key="4">
    <source>
        <dbReference type="ARBA" id="ARBA00022801"/>
    </source>
</evidence>
<dbReference type="STRING" id="626369.HMPREF0446_00536"/>
<evidence type="ECO:0000256" key="1">
    <source>
        <dbReference type="ARBA" id="ARBA00004945"/>
    </source>
</evidence>
<dbReference type="InterPro" id="IPR035994">
    <property type="entry name" value="Nucleoside_phosphorylase_sf"/>
</dbReference>
<keyword evidence="3" id="KW-0028">Amino-acid biosynthesis</keyword>
<evidence type="ECO:0000313" key="9">
    <source>
        <dbReference type="Proteomes" id="UP000002939"/>
    </source>
</evidence>
<dbReference type="OrthoDB" id="9792278at2"/>
<dbReference type="Gene3D" id="3.40.50.1580">
    <property type="entry name" value="Nucleoside phosphorylase domain"/>
    <property type="match status" value="1"/>
</dbReference>
<dbReference type="HOGENOM" id="CLU_031248_2_2_9"/>
<name>D0BKQ1_9LACT</name>
<dbReference type="CDD" id="cd09008">
    <property type="entry name" value="MTAN"/>
    <property type="match status" value="1"/>
</dbReference>
<evidence type="ECO:0000256" key="6">
    <source>
        <dbReference type="ARBA" id="ARBA00050313"/>
    </source>
</evidence>
<keyword evidence="4" id="KW-0378">Hydrolase</keyword>
<comment type="caution">
    <text evidence="8">The sequence shown here is derived from an EMBL/GenBank/DDBJ whole genome shotgun (WGS) entry which is preliminary data.</text>
</comment>
<comment type="pathway">
    <text evidence="1">Amino-acid biosynthesis; L-methionine biosynthesis via salvage pathway; S-methyl-5-thio-alpha-D-ribose 1-phosphate from S-methyl-5'-thioadenosine (hydrolase route): step 1/2.</text>
</comment>
<dbReference type="GO" id="GO:0008930">
    <property type="term" value="F:methylthioadenosine nucleosidase activity"/>
    <property type="evidence" value="ECO:0007669"/>
    <property type="project" value="InterPro"/>
</dbReference>
<evidence type="ECO:0000256" key="3">
    <source>
        <dbReference type="ARBA" id="ARBA00022605"/>
    </source>
</evidence>
<reference evidence="8" key="2">
    <citation type="submission" date="2011-10" db="EMBL/GenBank/DDBJ databases">
        <title>The Genome Sequence of Granulicatella elegans ATCC 700633.</title>
        <authorList>
            <consortium name="The Broad Institute Genome Sequencing Platform"/>
            <consortium name="The Broad Institute Genome Sequencing Center for Infectious Disease"/>
            <person name="Earl A."/>
            <person name="Ward D."/>
            <person name="Feldgarden M."/>
            <person name="Gevers D."/>
            <person name="Sibley C.D."/>
            <person name="Field T.R."/>
            <person name="Grinwis M."/>
            <person name="Eshaghurshan C.S."/>
            <person name="Surette M.G."/>
            <person name="Young S.K."/>
            <person name="Zeng Q."/>
            <person name="Gargeya S."/>
            <person name="Fitzgerald M."/>
            <person name="Haas B."/>
            <person name="Abouelleil A."/>
            <person name="Alvarado L."/>
            <person name="Arachchi H.M."/>
            <person name="Berlin A."/>
            <person name="Brown A."/>
            <person name="Chapman S.B."/>
            <person name="Chen Z."/>
            <person name="Dunbar C."/>
            <person name="Freedman E."/>
            <person name="Gearin G."/>
            <person name="Goldberg J."/>
            <person name="Griggs A."/>
            <person name="Gujja S."/>
            <person name="Heiman D."/>
            <person name="Howarth C."/>
            <person name="Larson L."/>
            <person name="Lui A."/>
            <person name="MacDonald P.J.P."/>
            <person name="Montmayeur A."/>
            <person name="Murphy C."/>
            <person name="Neiman D."/>
            <person name="Pearson M."/>
            <person name="Priest M."/>
            <person name="Roberts A."/>
            <person name="Saif S."/>
            <person name="Shea T."/>
            <person name="Shenoy N."/>
            <person name="Sisk P."/>
            <person name="Stolte C."/>
            <person name="Sykes S."/>
            <person name="Wortman J."/>
            <person name="Nusbaum C."/>
            <person name="Birren B."/>
        </authorList>
    </citation>
    <scope>NUCLEOTIDE SEQUENCE [LARGE SCALE GENOMIC DNA]</scope>
    <source>
        <strain evidence="8">ATCC 700633</strain>
    </source>
</reference>
<dbReference type="GO" id="GO:0005829">
    <property type="term" value="C:cytosol"/>
    <property type="evidence" value="ECO:0007669"/>
    <property type="project" value="TreeGrafter"/>
</dbReference>
<evidence type="ECO:0000259" key="7">
    <source>
        <dbReference type="Pfam" id="PF01048"/>
    </source>
</evidence>
<evidence type="ECO:0000256" key="2">
    <source>
        <dbReference type="ARBA" id="ARBA00011974"/>
    </source>
</evidence>
<dbReference type="FunFam" id="3.40.50.1580:FF:000001">
    <property type="entry name" value="MTA/SAH nucleosidase family protein"/>
    <property type="match status" value="1"/>
</dbReference>
<dbReference type="PANTHER" id="PTHR46832">
    <property type="entry name" value="5'-METHYLTHIOADENOSINE/S-ADENOSYLHOMOCYSTEINE NUCLEOSIDASE"/>
    <property type="match status" value="1"/>
</dbReference>
<accession>D0BKQ1</accession>
<evidence type="ECO:0000313" key="8">
    <source>
        <dbReference type="EMBL" id="EEW93654.1"/>
    </source>
</evidence>
<protein>
    <recommendedName>
        <fullName evidence="2">adenosylhomocysteine nucleosidase</fullName>
        <ecNumber evidence="2">3.2.2.9</ecNumber>
    </recommendedName>
</protein>
<organism evidence="8 9">
    <name type="scientific">Granulicatella elegans ATCC 700633</name>
    <dbReference type="NCBI Taxonomy" id="626369"/>
    <lineage>
        <taxon>Bacteria</taxon>
        <taxon>Bacillati</taxon>
        <taxon>Bacillota</taxon>
        <taxon>Bacilli</taxon>
        <taxon>Lactobacillales</taxon>
        <taxon>Carnobacteriaceae</taxon>
        <taxon>Granulicatella</taxon>
    </lineage>
</organism>
<dbReference type="EC" id="3.2.2.9" evidence="2"/>
<gene>
    <name evidence="8" type="ORF">HMPREF0446_00536</name>
</gene>
<dbReference type="SUPFAM" id="SSF53167">
    <property type="entry name" value="Purine and uridine phosphorylases"/>
    <property type="match status" value="1"/>
</dbReference>
<dbReference type="GO" id="GO:0008782">
    <property type="term" value="F:adenosylhomocysteine nucleosidase activity"/>
    <property type="evidence" value="ECO:0007669"/>
    <property type="project" value="UniProtKB-EC"/>
</dbReference>
<proteinExistence type="predicted"/>
<dbReference type="InterPro" id="IPR000845">
    <property type="entry name" value="Nucleoside_phosphorylase_d"/>
</dbReference>
<dbReference type="UniPathway" id="UPA00904">
    <property type="reaction ID" value="UER00871"/>
</dbReference>
<dbReference type="InterPro" id="IPR010049">
    <property type="entry name" value="MTA_SAH_Nsdase"/>
</dbReference>
<comment type="catalytic activity">
    <reaction evidence="6">
        <text>5'-deoxyadenosine + H2O = 5-deoxy-D-ribose + adenine</text>
        <dbReference type="Rhea" id="RHEA:29859"/>
        <dbReference type="ChEBI" id="CHEBI:15377"/>
        <dbReference type="ChEBI" id="CHEBI:16708"/>
        <dbReference type="ChEBI" id="CHEBI:17319"/>
        <dbReference type="ChEBI" id="CHEBI:149540"/>
        <dbReference type="EC" id="3.2.2.9"/>
    </reaction>
    <physiologicalReaction direction="left-to-right" evidence="6">
        <dbReference type="Rhea" id="RHEA:29860"/>
    </physiologicalReaction>
</comment>
<dbReference type="eggNOG" id="COG0775">
    <property type="taxonomic scope" value="Bacteria"/>
</dbReference>
<dbReference type="Pfam" id="PF01048">
    <property type="entry name" value="PNP_UDP_1"/>
    <property type="match status" value="1"/>
</dbReference>
<keyword evidence="5" id="KW-0486">Methionine biosynthesis</keyword>
<dbReference type="GO" id="GO:0009164">
    <property type="term" value="P:nucleoside catabolic process"/>
    <property type="evidence" value="ECO:0007669"/>
    <property type="project" value="InterPro"/>
</dbReference>
<dbReference type="NCBIfam" id="TIGR01704">
    <property type="entry name" value="MTA_SAH-Nsdase"/>
    <property type="match status" value="1"/>
</dbReference>
<sequence length="233" mass="25405">MKVGIIAAMEEEKRLLSEEMTIEQEVKIAGWTFLEGRLNGVSIVLVQSGIGKVMSSVTAALLIHHFNVTLVINTGSAGGFGTEMNIGDIVVATELAYSDADVTAFQYEYGQMPGMPARFQAQVIEDDVIKAIQSELNLSVYKGLVVSADSFIHREDQRLLILKHFPDVLATEMEGASIAQACYALQTPVIVVRAISDMPQKGTSAVDFDTFIVEAGRKSALIVHQLLHHLKED</sequence>